<keyword evidence="4 10" id="KW-0808">Transferase</keyword>
<keyword evidence="6 8" id="KW-1133">Transmembrane helix</keyword>
<dbReference type="GO" id="GO:0016763">
    <property type="term" value="F:pentosyltransferase activity"/>
    <property type="evidence" value="ECO:0007669"/>
    <property type="project" value="TreeGrafter"/>
</dbReference>
<feature type="transmembrane region" description="Helical" evidence="8">
    <location>
        <begin position="424"/>
        <end position="445"/>
    </location>
</feature>
<evidence type="ECO:0000256" key="2">
    <source>
        <dbReference type="ARBA" id="ARBA00022475"/>
    </source>
</evidence>
<dbReference type="InterPro" id="IPR050297">
    <property type="entry name" value="LipidA_mod_glycosyltrf_83"/>
</dbReference>
<keyword evidence="7 8" id="KW-0472">Membrane</keyword>
<feature type="transmembrane region" description="Helical" evidence="8">
    <location>
        <begin position="209"/>
        <end position="227"/>
    </location>
</feature>
<dbReference type="PANTHER" id="PTHR33908">
    <property type="entry name" value="MANNOSYLTRANSFERASE YKCB-RELATED"/>
    <property type="match status" value="1"/>
</dbReference>
<evidence type="ECO:0000259" key="9">
    <source>
        <dbReference type="Pfam" id="PF13231"/>
    </source>
</evidence>
<organism evidence="10 11">
    <name type="scientific">Granulicella pectinivorans</name>
    <dbReference type="NCBI Taxonomy" id="474950"/>
    <lineage>
        <taxon>Bacteria</taxon>
        <taxon>Pseudomonadati</taxon>
        <taxon>Acidobacteriota</taxon>
        <taxon>Terriglobia</taxon>
        <taxon>Terriglobales</taxon>
        <taxon>Acidobacteriaceae</taxon>
        <taxon>Granulicella</taxon>
    </lineage>
</organism>
<dbReference type="RefSeq" id="WP_245781848.1">
    <property type="nucleotide sequence ID" value="NZ_FOZL01000001.1"/>
</dbReference>
<keyword evidence="2" id="KW-1003">Cell membrane</keyword>
<keyword evidence="5 8" id="KW-0812">Transmembrane</keyword>
<dbReference type="Proteomes" id="UP000199024">
    <property type="component" value="Unassembled WGS sequence"/>
</dbReference>
<reference evidence="10 11" key="1">
    <citation type="submission" date="2016-10" db="EMBL/GenBank/DDBJ databases">
        <authorList>
            <person name="de Groot N.N."/>
        </authorList>
    </citation>
    <scope>NUCLEOTIDE SEQUENCE [LARGE SCALE GENOMIC DNA]</scope>
    <source>
        <strain evidence="10 11">DSM 21001</strain>
    </source>
</reference>
<dbReference type="GO" id="GO:0009103">
    <property type="term" value="P:lipopolysaccharide biosynthetic process"/>
    <property type="evidence" value="ECO:0007669"/>
    <property type="project" value="UniProtKB-ARBA"/>
</dbReference>
<dbReference type="AlphaFoldDB" id="A0A1I6MEW5"/>
<feature type="transmembrane region" description="Helical" evidence="8">
    <location>
        <begin position="91"/>
        <end position="109"/>
    </location>
</feature>
<dbReference type="InterPro" id="IPR038731">
    <property type="entry name" value="RgtA/B/C-like"/>
</dbReference>
<sequence length="453" mass="50302">MMRTKGREVLVVALALAIGFGLRAWFITHGPRVTGDSLVYGDIAKNWLRHGVYGFTRGLGARPTLLRLPGYPIFLTACFAVFGVDHYGAPMFVQAVADLWTCLLVAGIARRLYGERAWWLALWLGVLCPFTANYTGAALTETLSLLCIAAAFYAVLRWRDAGLGMNRWVVGAGAAMAYAVLLRPEQGLLAAAVVPAMAWMAWRGKGRLAAVAATALLIVLPLGPWAVRNWITFHVLQPLAPRNATDPGELIPVGFQKWYRTWGLDFITTDSVYWHYDTDPILMKDLPDRAFDTAQQRKTTAQLLDEYNQTTTATAAFDMRFKAIADERVKASPLRYYVEMPLGRLTNMLFRPRTELMNVPLDWWKWGRWAWISVGLGIINLLYFGLAGWGIGKAGIGGAAGWGMLAFCVLRCALLATIDNSEPRYTLELFPLIFVWASGVLAYSANGSRRPRS</sequence>
<keyword evidence="3 10" id="KW-0328">Glycosyltransferase</keyword>
<dbReference type="GO" id="GO:0005886">
    <property type="term" value="C:plasma membrane"/>
    <property type="evidence" value="ECO:0007669"/>
    <property type="project" value="UniProtKB-SubCell"/>
</dbReference>
<evidence type="ECO:0000256" key="1">
    <source>
        <dbReference type="ARBA" id="ARBA00004651"/>
    </source>
</evidence>
<dbReference type="EMBL" id="FOZL01000001">
    <property type="protein sequence ID" value="SFS14266.1"/>
    <property type="molecule type" value="Genomic_DNA"/>
</dbReference>
<evidence type="ECO:0000313" key="10">
    <source>
        <dbReference type="EMBL" id="SFS14266.1"/>
    </source>
</evidence>
<proteinExistence type="predicted"/>
<evidence type="ECO:0000313" key="11">
    <source>
        <dbReference type="Proteomes" id="UP000199024"/>
    </source>
</evidence>
<protein>
    <submittedName>
        <fullName evidence="10">Dolichyl-phosphate-mannose-protein mannosyltransferase</fullName>
    </submittedName>
</protein>
<feature type="transmembrane region" description="Helical" evidence="8">
    <location>
        <begin position="138"/>
        <end position="156"/>
    </location>
</feature>
<evidence type="ECO:0000256" key="3">
    <source>
        <dbReference type="ARBA" id="ARBA00022676"/>
    </source>
</evidence>
<dbReference type="Pfam" id="PF13231">
    <property type="entry name" value="PMT_2"/>
    <property type="match status" value="1"/>
</dbReference>
<feature type="transmembrane region" description="Helical" evidence="8">
    <location>
        <begin position="163"/>
        <end position="181"/>
    </location>
</feature>
<feature type="domain" description="Glycosyltransferase RgtA/B/C/D-like" evidence="9">
    <location>
        <begin position="69"/>
        <end position="225"/>
    </location>
</feature>
<feature type="transmembrane region" description="Helical" evidence="8">
    <location>
        <begin position="369"/>
        <end position="392"/>
    </location>
</feature>
<gene>
    <name evidence="10" type="ORF">SAMN05421771_2496</name>
</gene>
<evidence type="ECO:0000256" key="6">
    <source>
        <dbReference type="ARBA" id="ARBA00022989"/>
    </source>
</evidence>
<dbReference type="STRING" id="474950.SAMN05421771_2496"/>
<dbReference type="PANTHER" id="PTHR33908:SF11">
    <property type="entry name" value="MEMBRANE PROTEIN"/>
    <property type="match status" value="1"/>
</dbReference>
<evidence type="ECO:0000256" key="5">
    <source>
        <dbReference type="ARBA" id="ARBA00022692"/>
    </source>
</evidence>
<evidence type="ECO:0000256" key="7">
    <source>
        <dbReference type="ARBA" id="ARBA00023136"/>
    </source>
</evidence>
<accession>A0A1I6MEW5</accession>
<evidence type="ECO:0000256" key="8">
    <source>
        <dbReference type="SAM" id="Phobius"/>
    </source>
</evidence>
<feature type="transmembrane region" description="Helical" evidence="8">
    <location>
        <begin position="399"/>
        <end position="418"/>
    </location>
</feature>
<name>A0A1I6MEW5_9BACT</name>
<comment type="subcellular location">
    <subcellularLocation>
        <location evidence="1">Cell membrane</location>
        <topology evidence="1">Multi-pass membrane protein</topology>
    </subcellularLocation>
</comment>
<keyword evidence="11" id="KW-1185">Reference proteome</keyword>
<evidence type="ECO:0000256" key="4">
    <source>
        <dbReference type="ARBA" id="ARBA00022679"/>
    </source>
</evidence>